<evidence type="ECO:0000313" key="2">
    <source>
        <dbReference type="EMBL" id="AJC20329.1"/>
    </source>
</evidence>
<dbReference type="InterPro" id="IPR035074">
    <property type="entry name" value="EspA/CesA-like"/>
</dbReference>
<dbReference type="Pfam" id="PF03433">
    <property type="entry name" value="EspA"/>
    <property type="match status" value="1"/>
</dbReference>
<name>A0AAJ4ZDM5_PANPU</name>
<evidence type="ECO:0000313" key="4">
    <source>
        <dbReference type="Proteomes" id="UP000035086"/>
    </source>
</evidence>
<organism evidence="3 5">
    <name type="scientific">Pandoraea pulmonicola</name>
    <dbReference type="NCBI Taxonomy" id="93221"/>
    <lineage>
        <taxon>Bacteria</taxon>
        <taxon>Pseudomonadati</taxon>
        <taxon>Pseudomonadota</taxon>
        <taxon>Betaproteobacteria</taxon>
        <taxon>Burkholderiales</taxon>
        <taxon>Burkholderiaceae</taxon>
        <taxon>Pandoraea</taxon>
    </lineage>
</organism>
<reference evidence="4" key="1">
    <citation type="submission" date="2014-12" db="EMBL/GenBank/DDBJ databases">
        <title>Complete Genome Sequencing of Pandoraea pulmonicola DSM 16583.</title>
        <authorList>
            <person name="Chan K.-G."/>
        </authorList>
    </citation>
    <scope>NUCLEOTIDE SEQUENCE [LARGE SCALE GENOMIC DNA]</scope>
    <source>
        <strain evidence="4">DSM 16583</strain>
    </source>
</reference>
<dbReference type="Proteomes" id="UP000254589">
    <property type="component" value="Unassembled WGS sequence"/>
</dbReference>
<accession>A0AAJ4ZDM5</accession>
<protein>
    <submittedName>
        <fullName evidence="3">EspA-like secreted protein</fullName>
    </submittedName>
</protein>
<dbReference type="RefSeq" id="WP_039406508.1">
    <property type="nucleotide sequence ID" value="NZ_CP010310.2"/>
</dbReference>
<evidence type="ECO:0000313" key="3">
    <source>
        <dbReference type="EMBL" id="SUA91306.1"/>
    </source>
</evidence>
<reference evidence="3 5" key="3">
    <citation type="submission" date="2018-06" db="EMBL/GenBank/DDBJ databases">
        <authorList>
            <consortium name="Pathogen Informatics"/>
            <person name="Doyle S."/>
        </authorList>
    </citation>
    <scope>NUCLEOTIDE SEQUENCE [LARGE SCALE GENOMIC DNA]</scope>
    <source>
        <strain evidence="3 5">NCTC13159</strain>
    </source>
</reference>
<keyword evidence="4" id="KW-1185">Reference proteome</keyword>
<evidence type="ECO:0000256" key="1">
    <source>
        <dbReference type="SAM" id="MobiDB-lite"/>
    </source>
</evidence>
<proteinExistence type="predicted"/>
<dbReference type="EMBL" id="UGSJ01000001">
    <property type="protein sequence ID" value="SUA91306.1"/>
    <property type="molecule type" value="Genomic_DNA"/>
</dbReference>
<dbReference type="SUPFAM" id="SSF116927">
    <property type="entry name" value="EspA/CesA-like"/>
    <property type="match status" value="1"/>
</dbReference>
<feature type="compositionally biased region" description="Basic and acidic residues" evidence="1">
    <location>
        <begin position="56"/>
        <end position="74"/>
    </location>
</feature>
<gene>
    <name evidence="3" type="ORF">NCTC13159_02799</name>
    <name evidence="2" type="ORF">RO07_07340</name>
</gene>
<evidence type="ECO:0000313" key="5">
    <source>
        <dbReference type="Proteomes" id="UP000254589"/>
    </source>
</evidence>
<reference evidence="2" key="2">
    <citation type="submission" date="2016-11" db="EMBL/GenBank/DDBJ databases">
        <title>Complete Genome Sequencing of Pandoraea pulmonicola DSM 16583.</title>
        <authorList>
            <person name="Chan K.-G."/>
        </authorList>
    </citation>
    <scope>NUCLEOTIDE SEQUENCE</scope>
    <source>
        <strain evidence="2">DSM 16583</strain>
    </source>
</reference>
<dbReference type="AlphaFoldDB" id="A0AAJ4ZDM5"/>
<dbReference type="Proteomes" id="UP000035086">
    <property type="component" value="Chromosome"/>
</dbReference>
<dbReference type="InterPro" id="IPR005095">
    <property type="entry name" value="EspA"/>
</dbReference>
<sequence length="211" mass="22980">MTMLNTLRGAYGTSAFSPSSSASTDSTLTNGGAIDMHSLLLAHAATLMQAAGGDAKDKIDSMRQRQSHGREARDVANQIETLINQVGTDTSKTVKVGDGIRKFFDKYDLEITIDDSGKKQTMQQWEKRTHKFGENGYVEPSGSAGNYRADHLRALKAAAESRSEAATDSRTIEQIEINKFLQEYNGVSTLANTIISSRGQQLNQINGSMRS</sequence>
<feature type="region of interest" description="Disordered" evidence="1">
    <location>
        <begin position="56"/>
        <end position="75"/>
    </location>
</feature>
<dbReference type="EMBL" id="CP010310">
    <property type="protein sequence ID" value="AJC20329.1"/>
    <property type="molecule type" value="Genomic_DNA"/>
</dbReference>
<dbReference type="KEGG" id="ppul:RO07_07340"/>